<organism evidence="1 2">
    <name type="scientific">Sphingomonas jinjuensis</name>
    <dbReference type="NCBI Taxonomy" id="535907"/>
    <lineage>
        <taxon>Bacteria</taxon>
        <taxon>Pseudomonadati</taxon>
        <taxon>Pseudomonadota</taxon>
        <taxon>Alphaproteobacteria</taxon>
        <taxon>Sphingomonadales</taxon>
        <taxon>Sphingomonadaceae</taxon>
        <taxon>Sphingomonas</taxon>
    </lineage>
</organism>
<dbReference type="EMBL" id="JACIEV010000002">
    <property type="protein sequence ID" value="MBB4153157.1"/>
    <property type="molecule type" value="Genomic_DNA"/>
</dbReference>
<dbReference type="AlphaFoldDB" id="A0A840FC77"/>
<evidence type="ECO:0000313" key="2">
    <source>
        <dbReference type="Proteomes" id="UP000529795"/>
    </source>
</evidence>
<evidence type="ECO:0008006" key="3">
    <source>
        <dbReference type="Google" id="ProtNLM"/>
    </source>
</evidence>
<proteinExistence type="predicted"/>
<name>A0A840FC77_9SPHN</name>
<gene>
    <name evidence="1" type="ORF">GGQ80_001045</name>
</gene>
<dbReference type="Proteomes" id="UP000529795">
    <property type="component" value="Unassembled WGS sequence"/>
</dbReference>
<keyword evidence="2" id="KW-1185">Reference proteome</keyword>
<sequence length="94" mass="10240">MGRTTDFDILLDPDGILHIRIDGVWTRAEVDAFFAALVPYHATARAAHGRVLTLVTVASIQSPLVALHVRDHALAIKGPRDRTAMVIATMLSKL</sequence>
<comment type="caution">
    <text evidence="1">The sequence shown here is derived from an EMBL/GenBank/DDBJ whole genome shotgun (WGS) entry which is preliminary data.</text>
</comment>
<dbReference type="RefSeq" id="WP_183982818.1">
    <property type="nucleotide sequence ID" value="NZ_JACIEV010000002.1"/>
</dbReference>
<accession>A0A840FC77</accession>
<evidence type="ECO:0000313" key="1">
    <source>
        <dbReference type="EMBL" id="MBB4153157.1"/>
    </source>
</evidence>
<protein>
    <recommendedName>
        <fullName evidence="3">STAS/SEC14 domain-containing protein</fullName>
    </recommendedName>
</protein>
<reference evidence="1 2" key="1">
    <citation type="submission" date="2020-08" db="EMBL/GenBank/DDBJ databases">
        <title>Genomic Encyclopedia of Type Strains, Phase IV (KMG-IV): sequencing the most valuable type-strain genomes for metagenomic binning, comparative biology and taxonomic classification.</title>
        <authorList>
            <person name="Goeker M."/>
        </authorList>
    </citation>
    <scope>NUCLEOTIDE SEQUENCE [LARGE SCALE GENOMIC DNA]</scope>
    <source>
        <strain evidence="1 2">YC6723</strain>
    </source>
</reference>